<dbReference type="Gene3D" id="1.10.132.90">
    <property type="match status" value="1"/>
</dbReference>
<dbReference type="OrthoDB" id="7366224at2"/>
<name>A0A0C5VKY4_9GAMM</name>
<feature type="compositionally biased region" description="Low complexity" evidence="1">
    <location>
        <begin position="35"/>
        <end position="50"/>
    </location>
</feature>
<organism evidence="3 4">
    <name type="scientific">Gynuella sunshinyii YC6258</name>
    <dbReference type="NCBI Taxonomy" id="1445510"/>
    <lineage>
        <taxon>Bacteria</taxon>
        <taxon>Pseudomonadati</taxon>
        <taxon>Pseudomonadota</taxon>
        <taxon>Gammaproteobacteria</taxon>
        <taxon>Oceanospirillales</taxon>
        <taxon>Saccharospirillaceae</taxon>
        <taxon>Gynuella</taxon>
    </lineage>
</organism>
<accession>A0A0C5VKY4</accession>
<gene>
    <name evidence="3" type="ORF">YC6258_03306</name>
</gene>
<evidence type="ECO:0000256" key="1">
    <source>
        <dbReference type="SAM" id="MobiDB-lite"/>
    </source>
</evidence>
<evidence type="ECO:0000313" key="3">
    <source>
        <dbReference type="EMBL" id="AJQ95342.1"/>
    </source>
</evidence>
<dbReference type="Pfam" id="PF18433">
    <property type="entry name" value="DUF5610"/>
    <property type="match status" value="1"/>
</dbReference>
<feature type="compositionally biased region" description="Polar residues" evidence="1">
    <location>
        <begin position="18"/>
        <end position="34"/>
    </location>
</feature>
<evidence type="ECO:0000259" key="2">
    <source>
        <dbReference type="Pfam" id="PF18433"/>
    </source>
</evidence>
<protein>
    <recommendedName>
        <fullName evidence="2">DUF5610 domain-containing protein</fullName>
    </recommendedName>
</protein>
<dbReference type="AlphaFoldDB" id="A0A0C5VKY4"/>
<sequence>MVTQVSWQQQYTQYHYSQRSAQSTQHEASTTASGSQTQAASETSETSSEQSIFDVDAVVKNVMNFVNARIAQESDPEKRDQLIAQARSGVEQGFSDARDILKNYGKLDDATAGNIDAAESHIYDALDQLSSNEDDISSAVGQQVTDAVTGGNSQSENDRRVTSSQYTSSYDVLRANKQQLSLSLTTRDGDQVTIGYSGMDALYGSLSASDSGHSVSWSSISGSKFYLDIQGDLDEDEMNAISSLLQDVDALASEFFDGDIETAFQMAQSLEIDPSELSSMNLSLQETDTYASRLYQDNSGEQSSTLPRGLEPLRDYAQHLVETAQKMQQQTSLHSADFLDLLDLHPDATEQQRGINQSLLDGTLKA</sequence>
<dbReference type="Proteomes" id="UP000032266">
    <property type="component" value="Chromosome"/>
</dbReference>
<dbReference type="RefSeq" id="WP_044617666.1">
    <property type="nucleotide sequence ID" value="NZ_CP007142.1"/>
</dbReference>
<dbReference type="KEGG" id="gsn:YC6258_03306"/>
<dbReference type="STRING" id="1445510.YC6258_03306"/>
<feature type="domain" description="DUF5610" evidence="2">
    <location>
        <begin position="22"/>
        <end position="129"/>
    </location>
</feature>
<feature type="region of interest" description="Disordered" evidence="1">
    <location>
        <begin position="18"/>
        <end position="50"/>
    </location>
</feature>
<dbReference type="EMBL" id="CP007142">
    <property type="protein sequence ID" value="AJQ95342.1"/>
    <property type="molecule type" value="Genomic_DNA"/>
</dbReference>
<dbReference type="InterPro" id="IPR041651">
    <property type="entry name" value="DUF5610"/>
</dbReference>
<proteinExistence type="predicted"/>
<keyword evidence="4" id="KW-1185">Reference proteome</keyword>
<reference evidence="3 4" key="1">
    <citation type="submission" date="2014-01" db="EMBL/GenBank/DDBJ databases">
        <title>Full genme sequencing of cellulolytic bacterium Gynuella sunshinyii YC6258T gen. nov., sp. nov.</title>
        <authorList>
            <person name="Khan H."/>
            <person name="Chung E.J."/>
            <person name="Chung Y.R."/>
        </authorList>
    </citation>
    <scope>NUCLEOTIDE SEQUENCE [LARGE SCALE GENOMIC DNA]</scope>
    <source>
        <strain evidence="3 4">YC6258</strain>
    </source>
</reference>
<dbReference type="HOGENOM" id="CLU_789577_0_0_6"/>
<evidence type="ECO:0000313" key="4">
    <source>
        <dbReference type="Proteomes" id="UP000032266"/>
    </source>
</evidence>